<feature type="compositionally biased region" description="Polar residues" evidence="1">
    <location>
        <begin position="726"/>
        <end position="735"/>
    </location>
</feature>
<evidence type="ECO:0000259" key="2">
    <source>
        <dbReference type="Pfam" id="PF12552"/>
    </source>
</evidence>
<sequence length="1000" mass="111311">MLLCSSQSPLSRRPIVTVKPANLRRTFPYRFTGKSYSGDLAAVEPKSRHSRSRSEVAKMLNPIGDQIEDTPGSELRMASSNKKSNGTPLKMLMAQEMSKVMVSKQKPPSVVAKLMGLDALPGQQPDSDAQRNQQKGYSRGTLTLPGSPLRYWQQENGSLDKQMQCGVHPYQEQKEYKDVYEVWQKSGKTNYIRDKSSQNGRYNENPNEKRMAIVRQKFIEAKRLATDENLHQSKEFQDALEILSSNEDLFLKFLQEPNSLFPQNLYELQSVPPPPQAKHITVLRPKTVENNIFVGPERKSEKQKKKLAQEVEANGWNKNKHERDPVFTNQKADNSTQPTRIVVLKPNLGKTHDNKAMVSSPSSSPRLLHNNDFYGHPENDEARESREVTKKIMRQMSENLSCQWRDETLLSSVFSNGYIGDESSFNRSEKEYIEGNLSDSEVLTPTSRHSWDYINRFGSPYSSSSFSRASYSPESLVCRETKKRLSERLALMASNESGQERRQARRSSSKLGEMLALSDIKKSIRPGEEGDDGGLSILKSRSCGGEQETRGTTSCLTSRNKDDGGEDYPRNLLRSRSVPVSSTAYAASLNGEVPDPEVSKSLDLKEVVKSKSEKSSFKAKVSSLFFSKNKKPWKENSGSSPSLLPGSIDESQSAMADVPEVPKQPSYGKISNDIPQSANNSGIEMELSLCLEGLSKMSSPASICVVPKQGTISSEAGLSLAKPGNPSENQDQPSPISVLDAPFEENVNSTRQSSGNVKSDRQGILVHLHPLKSNLIDKSPPIESIARTLSRNDSCSETSTPIPLNPFTISPEAEEHERFLFVQTLLSTAGLDGEEQSVARWHSSESPLDPSLIDKWVDLKDNKKQLSEAKRRQHRSNQRLLFDCVNVALVDITGNGSDASPWARASSGVQDRISVGALVMVDEVWGRMKELFSSEGRCFSGVSGENNSLVVERVVRKEVVGRGCLKFMRFEVDCIGKEIEGKMLEELVEETLVEVTGELR</sequence>
<feature type="region of interest" description="Disordered" evidence="1">
    <location>
        <begin position="64"/>
        <end position="86"/>
    </location>
</feature>
<keyword evidence="6" id="KW-1185">Reference proteome</keyword>
<dbReference type="Pfam" id="PF14309">
    <property type="entry name" value="DUF4378"/>
    <property type="match status" value="1"/>
</dbReference>
<accession>A0A834YRK5</accession>
<evidence type="ECO:0000313" key="5">
    <source>
        <dbReference type="EMBL" id="KAF8394209.1"/>
    </source>
</evidence>
<evidence type="ECO:0000259" key="3">
    <source>
        <dbReference type="Pfam" id="PF14309"/>
    </source>
</evidence>
<dbReference type="OMA" id="VQEDEDW"/>
<dbReference type="InterPro" id="IPR025486">
    <property type="entry name" value="DUF4378"/>
</dbReference>
<feature type="region of interest" description="Disordered" evidence="1">
    <location>
        <begin position="630"/>
        <end position="670"/>
    </location>
</feature>
<feature type="region of interest" description="Disordered" evidence="1">
    <location>
        <begin position="119"/>
        <end position="148"/>
    </location>
</feature>
<proteinExistence type="predicted"/>
<dbReference type="Pfam" id="PF14383">
    <property type="entry name" value="VARLMGL"/>
    <property type="match status" value="1"/>
</dbReference>
<dbReference type="Pfam" id="PF12552">
    <property type="entry name" value="DUF3741"/>
    <property type="match status" value="1"/>
</dbReference>
<gene>
    <name evidence="5" type="ORF">HHK36_020416</name>
</gene>
<feature type="compositionally biased region" description="Basic and acidic residues" evidence="1">
    <location>
        <begin position="519"/>
        <end position="528"/>
    </location>
</feature>
<dbReference type="PANTHER" id="PTHR46634:SF3">
    <property type="entry name" value="M REDUCTASE II SUBUNIT GAMMA, PUTATIVE (DUF3741)-RELATED"/>
    <property type="match status" value="1"/>
</dbReference>
<feature type="domain" description="DUF4378" evidence="3">
    <location>
        <begin position="819"/>
        <end position="990"/>
    </location>
</feature>
<feature type="region of interest" description="Disordered" evidence="1">
    <location>
        <begin position="716"/>
        <end position="738"/>
    </location>
</feature>
<feature type="compositionally biased region" description="Basic and acidic residues" evidence="1">
    <location>
        <begin position="375"/>
        <end position="385"/>
    </location>
</feature>
<organism evidence="5 6">
    <name type="scientific">Tetracentron sinense</name>
    <name type="common">Spur-leaf</name>
    <dbReference type="NCBI Taxonomy" id="13715"/>
    <lineage>
        <taxon>Eukaryota</taxon>
        <taxon>Viridiplantae</taxon>
        <taxon>Streptophyta</taxon>
        <taxon>Embryophyta</taxon>
        <taxon>Tracheophyta</taxon>
        <taxon>Spermatophyta</taxon>
        <taxon>Magnoliopsida</taxon>
        <taxon>Trochodendrales</taxon>
        <taxon>Trochodendraceae</taxon>
        <taxon>Tetracentron</taxon>
    </lineage>
</organism>
<dbReference type="OrthoDB" id="1932693at2759"/>
<feature type="region of interest" description="Disordered" evidence="1">
    <location>
        <begin position="351"/>
        <end position="385"/>
    </location>
</feature>
<dbReference type="InterPro" id="IPR022212">
    <property type="entry name" value="DUF3741"/>
</dbReference>
<evidence type="ECO:0000313" key="6">
    <source>
        <dbReference type="Proteomes" id="UP000655225"/>
    </source>
</evidence>
<evidence type="ECO:0000256" key="1">
    <source>
        <dbReference type="SAM" id="MobiDB-lite"/>
    </source>
</evidence>
<feature type="region of interest" description="Disordered" evidence="1">
    <location>
        <begin position="491"/>
        <end position="575"/>
    </location>
</feature>
<comment type="caution">
    <text evidence="5">The sequence shown here is derived from an EMBL/GenBank/DDBJ whole genome shotgun (WGS) entry which is preliminary data.</text>
</comment>
<feature type="compositionally biased region" description="Basic and acidic residues" evidence="1">
    <location>
        <begin position="559"/>
        <end position="569"/>
    </location>
</feature>
<dbReference type="Proteomes" id="UP000655225">
    <property type="component" value="Unassembled WGS sequence"/>
</dbReference>
<reference evidence="5 6" key="1">
    <citation type="submission" date="2020-04" db="EMBL/GenBank/DDBJ databases">
        <title>Plant Genome Project.</title>
        <authorList>
            <person name="Zhang R.-G."/>
        </authorList>
    </citation>
    <scope>NUCLEOTIDE SEQUENCE [LARGE SCALE GENOMIC DNA]</scope>
    <source>
        <strain evidence="5">YNK0</strain>
        <tissue evidence="5">Leaf</tissue>
    </source>
</reference>
<feature type="compositionally biased region" description="Polar residues" evidence="1">
    <location>
        <begin position="124"/>
        <end position="136"/>
    </location>
</feature>
<evidence type="ECO:0008006" key="7">
    <source>
        <dbReference type="Google" id="ProtNLM"/>
    </source>
</evidence>
<feature type="domain" description="DUF3741" evidence="2">
    <location>
        <begin position="215"/>
        <end position="259"/>
    </location>
</feature>
<evidence type="ECO:0000259" key="4">
    <source>
        <dbReference type="Pfam" id="PF14383"/>
    </source>
</evidence>
<dbReference type="AlphaFoldDB" id="A0A834YRK5"/>
<name>A0A834YRK5_TETSI</name>
<feature type="domain" description="DUF3741" evidence="4">
    <location>
        <begin position="103"/>
        <end position="124"/>
    </location>
</feature>
<feature type="compositionally biased region" description="Low complexity" evidence="1">
    <location>
        <begin position="637"/>
        <end position="647"/>
    </location>
</feature>
<dbReference type="PANTHER" id="PTHR46634">
    <property type="entry name" value="M REDUCTASE II SUBUNIT GAMMA, PUTATIVE (DUF3741)-RELATED"/>
    <property type="match status" value="1"/>
</dbReference>
<dbReference type="EMBL" id="JABCRI010000014">
    <property type="protein sequence ID" value="KAF8394209.1"/>
    <property type="molecule type" value="Genomic_DNA"/>
</dbReference>
<protein>
    <recommendedName>
        <fullName evidence="7">DUF3741 domain-containing protein</fullName>
    </recommendedName>
</protein>
<dbReference type="InterPro" id="IPR032795">
    <property type="entry name" value="DUF3741-assoc"/>
</dbReference>